<keyword evidence="7" id="KW-0408">Iron</keyword>
<dbReference type="SUPFAM" id="SSF56176">
    <property type="entry name" value="FAD-binding/transporter-associated domain-like"/>
    <property type="match status" value="1"/>
</dbReference>
<dbReference type="Gene3D" id="1.10.45.10">
    <property type="entry name" value="Vanillyl-alcohol Oxidase, Chain A, domain 4"/>
    <property type="match status" value="1"/>
</dbReference>
<dbReference type="InterPro" id="IPR017896">
    <property type="entry name" value="4Fe4S_Fe-S-bd"/>
</dbReference>
<keyword evidence="6" id="KW-0560">Oxidoreductase</keyword>
<keyword evidence="16" id="KW-1185">Reference proteome</keyword>
<proteinExistence type="inferred from homology"/>
<dbReference type="GO" id="GO:0004458">
    <property type="term" value="F:D-lactate dehydrogenase (cytochrome) activity"/>
    <property type="evidence" value="ECO:0007669"/>
    <property type="project" value="TreeGrafter"/>
</dbReference>
<keyword evidence="4" id="KW-0479">Metal-binding</keyword>
<evidence type="ECO:0000256" key="6">
    <source>
        <dbReference type="ARBA" id="ARBA00023002"/>
    </source>
</evidence>
<dbReference type="PROSITE" id="PS00198">
    <property type="entry name" value="4FE4S_FER_1"/>
    <property type="match status" value="1"/>
</dbReference>
<dbReference type="RefSeq" id="WP_114686941.1">
    <property type="nucleotide sequence ID" value="NZ_QQNB01000001.1"/>
</dbReference>
<dbReference type="EMBL" id="QQNB01000001">
    <property type="protein sequence ID" value="RDE07361.1"/>
    <property type="molecule type" value="Genomic_DNA"/>
</dbReference>
<evidence type="ECO:0000256" key="1">
    <source>
        <dbReference type="ARBA" id="ARBA00001974"/>
    </source>
</evidence>
<comment type="cofactor">
    <cofactor evidence="1">
        <name>FAD</name>
        <dbReference type="ChEBI" id="CHEBI:57692"/>
    </cofactor>
</comment>
<dbReference type="GO" id="GO:0051539">
    <property type="term" value="F:4 iron, 4 sulfur cluster binding"/>
    <property type="evidence" value="ECO:0007669"/>
    <property type="project" value="UniProtKB-KW"/>
</dbReference>
<dbReference type="SUPFAM" id="SSF46548">
    <property type="entry name" value="alpha-helical ferredoxin"/>
    <property type="match status" value="1"/>
</dbReference>
<dbReference type="InterPro" id="IPR016169">
    <property type="entry name" value="FAD-bd_PCMH_sub2"/>
</dbReference>
<reference evidence="15 16" key="1">
    <citation type="submission" date="2018-07" db="EMBL/GenBank/DDBJ databases">
        <title>a novel species of Sphingomonas isolated from the rhizosphere soil of Araceae plant.</title>
        <authorList>
            <person name="Zhiyong W."/>
            <person name="Qinglan Z."/>
            <person name="Zhiwei F."/>
            <person name="Ding X."/>
            <person name="Gejiao W."/>
            <person name="Shixue Z."/>
        </authorList>
    </citation>
    <scope>NUCLEOTIDE SEQUENCE [LARGE SCALE GENOMIC DNA]</scope>
    <source>
        <strain evidence="15 16">WZY 27</strain>
    </source>
</reference>
<dbReference type="Proteomes" id="UP000253918">
    <property type="component" value="Unassembled WGS sequence"/>
</dbReference>
<feature type="domain" description="4Fe-4S ferredoxin-type" evidence="13">
    <location>
        <begin position="629"/>
        <end position="660"/>
    </location>
</feature>
<dbReference type="GO" id="GO:1903457">
    <property type="term" value="P:lactate catabolic process"/>
    <property type="evidence" value="ECO:0007669"/>
    <property type="project" value="TreeGrafter"/>
</dbReference>
<dbReference type="InterPro" id="IPR036318">
    <property type="entry name" value="FAD-bd_PCMH-like_sf"/>
</dbReference>
<organism evidence="15 16">
    <name type="scientific">Sphingomonas aracearum</name>
    <dbReference type="NCBI Taxonomy" id="2283317"/>
    <lineage>
        <taxon>Bacteria</taxon>
        <taxon>Pseudomonadati</taxon>
        <taxon>Pseudomonadota</taxon>
        <taxon>Alphaproteobacteria</taxon>
        <taxon>Sphingomonadales</taxon>
        <taxon>Sphingomonadaceae</taxon>
        <taxon>Sphingomonas</taxon>
    </lineage>
</organism>
<dbReference type="SUPFAM" id="SSF55103">
    <property type="entry name" value="FAD-linked oxidases, C-terminal domain"/>
    <property type="match status" value="1"/>
</dbReference>
<evidence type="ECO:0000256" key="9">
    <source>
        <dbReference type="ARBA" id="ARBA00039003"/>
    </source>
</evidence>
<keyword evidence="5" id="KW-0274">FAD</keyword>
<feature type="domain" description="FAD-binding PCMH-type" evidence="14">
    <location>
        <begin position="47"/>
        <end position="281"/>
    </location>
</feature>
<keyword evidence="2" id="KW-0004">4Fe-4S</keyword>
<evidence type="ECO:0000256" key="3">
    <source>
        <dbReference type="ARBA" id="ARBA00022630"/>
    </source>
</evidence>
<keyword evidence="8" id="KW-0411">Iron-sulfur</keyword>
<dbReference type="GO" id="GO:0051990">
    <property type="term" value="F:(R)-2-hydroxyglutarate dehydrogenase activity"/>
    <property type="evidence" value="ECO:0007669"/>
    <property type="project" value="UniProtKB-EC"/>
</dbReference>
<dbReference type="Gene3D" id="3.30.70.2740">
    <property type="match status" value="1"/>
</dbReference>
<dbReference type="GO" id="GO:0046872">
    <property type="term" value="F:metal ion binding"/>
    <property type="evidence" value="ECO:0007669"/>
    <property type="project" value="UniProtKB-KW"/>
</dbReference>
<dbReference type="InterPro" id="IPR006094">
    <property type="entry name" value="Oxid_FAD_bind_N"/>
</dbReference>
<dbReference type="FunFam" id="3.30.70.2740:FF:000003">
    <property type="entry name" value="Oxidoreductase, FAD-binding, putative"/>
    <property type="match status" value="1"/>
</dbReference>
<protein>
    <recommendedName>
        <fullName evidence="12">D-2-hydroxyglutarate dehydrogenase</fullName>
        <ecNumber evidence="9">1.1.99.39</ecNumber>
    </recommendedName>
</protein>
<evidence type="ECO:0000313" key="16">
    <source>
        <dbReference type="Proteomes" id="UP000253918"/>
    </source>
</evidence>
<evidence type="ECO:0000259" key="13">
    <source>
        <dbReference type="PROSITE" id="PS51379"/>
    </source>
</evidence>
<keyword evidence="3" id="KW-0285">Flavoprotein</keyword>
<dbReference type="PROSITE" id="PS51387">
    <property type="entry name" value="FAD_PCMH"/>
    <property type="match status" value="1"/>
</dbReference>
<accession>A0A369W5K3</accession>
<dbReference type="Gene3D" id="1.10.1060.10">
    <property type="entry name" value="Alpha-helical ferredoxin"/>
    <property type="match status" value="1"/>
</dbReference>
<dbReference type="InterPro" id="IPR009051">
    <property type="entry name" value="Helical_ferredxn"/>
</dbReference>
<dbReference type="InterPro" id="IPR004113">
    <property type="entry name" value="FAD-bd_oxidored_4_C"/>
</dbReference>
<evidence type="ECO:0000256" key="8">
    <source>
        <dbReference type="ARBA" id="ARBA00023014"/>
    </source>
</evidence>
<evidence type="ECO:0000256" key="12">
    <source>
        <dbReference type="ARBA" id="ARBA00067680"/>
    </source>
</evidence>
<evidence type="ECO:0000256" key="4">
    <source>
        <dbReference type="ARBA" id="ARBA00022723"/>
    </source>
</evidence>
<dbReference type="Gene3D" id="3.30.465.10">
    <property type="match status" value="1"/>
</dbReference>
<dbReference type="EC" id="1.1.99.39" evidence="9"/>
<sequence length="975" mass="104596">MMKLDAPEQVATLASAFADALAARGFAGDYERDLGAREVASTDNSIYQVRPLAIAYPRSAADVQRIAAAAHALGGKVSLSARGGNTGTNGQSLNNGVIVDFGRHMNRILSITPTPTGAAVLVEPGVVLDQLNATLAAHGLFFPPMVSTASRATIGGMVATDASGKGSRIYGKTSDYLAAMDIVLADGTEWAVTPLNRAAVAKIAQGTDRIAAIHREALRVAEENDAEIEAVFPKINRGLTGYNLQRLWDAQADRFFLAPLLAGSEGTLALTAAITVNAIPTPRTRALALIRYDSFDAGLRDVQRLLKSDPLAVEILDDKILSVAQEDVLWAQIGEVIGPAPATRPVHAMTYVEFAGEPDQVRGGLDRLSSLANDGPEAIVDWKIVTDPKAIGQLWSLREKSVGLLARLGGGKQGMPFVEDTAVPPERLADYVAEFRALLDGHGLSYGMFGHADVGCLHVRPFLDMKDPAQADLIRPISDRVAALAKSYGGLLWGEHGRGFRGEYSPFFFGPTLYAELRRIKAAFDPRNILNPGKLAAPDAGATIDRIDAVPMRGAFDRQISPALLEEFDRSVACNGNGACYSWDALNAMCPSYKASRDRAQSPKGRAALLRGWARAESIGSAEREELAEATAASLSTCLSCKACTTLCPVKVDVPTMKSRFLADYYRTRKRPARHRLLAQMERLLGVARRMPRTTNAVTHSGLAAPVLARAGFVDLPAVEPARRSQLPAIATPDVLAALSPAERERAIILVEDSFTATFDGALVERTSALLKGLGFTVFRLPPRPNGKALHVVGLRKPFAKIAQARVAEQGALAGFGVPLVGLDAATALMNEQEYREFAPNDLRIEGLETFLQRAIGKGLCGAPRPRQDGIYTLLGHCTEQALRPETLATWVRILAHFGIEAQAKRTGCCGMAGMFGHEIEHQAMSRRLFELSWSDAVAGGGDAVLVTGFSCRSQVKRLAGFRPRHPAELLHALL</sequence>
<dbReference type="InterPro" id="IPR016171">
    <property type="entry name" value="Vanillyl_alc_oxidase_C-sub2"/>
</dbReference>
<evidence type="ECO:0000259" key="14">
    <source>
        <dbReference type="PROSITE" id="PS51387"/>
    </source>
</evidence>
<dbReference type="Pfam" id="PF13183">
    <property type="entry name" value="Fer4_8"/>
    <property type="match status" value="1"/>
</dbReference>
<evidence type="ECO:0000256" key="10">
    <source>
        <dbReference type="ARBA" id="ARBA00051291"/>
    </source>
</evidence>
<dbReference type="PANTHER" id="PTHR11748:SF119">
    <property type="entry name" value="D-2-HYDROXYGLUTARATE DEHYDROGENASE"/>
    <property type="match status" value="1"/>
</dbReference>
<dbReference type="PANTHER" id="PTHR11748">
    <property type="entry name" value="D-LACTATE DEHYDROGENASE"/>
    <property type="match status" value="1"/>
</dbReference>
<comment type="caution">
    <text evidence="15">The sequence shown here is derived from an EMBL/GenBank/DDBJ whole genome shotgun (WGS) entry which is preliminary data.</text>
</comment>
<name>A0A369W5K3_9SPHN</name>
<dbReference type="InterPro" id="IPR016166">
    <property type="entry name" value="FAD-bd_PCMH"/>
</dbReference>
<evidence type="ECO:0000313" key="15">
    <source>
        <dbReference type="EMBL" id="RDE07361.1"/>
    </source>
</evidence>
<dbReference type="GO" id="GO:0071949">
    <property type="term" value="F:FAD binding"/>
    <property type="evidence" value="ECO:0007669"/>
    <property type="project" value="InterPro"/>
</dbReference>
<dbReference type="Pfam" id="PF01565">
    <property type="entry name" value="FAD_binding_4"/>
    <property type="match status" value="1"/>
</dbReference>
<dbReference type="OrthoDB" id="9811557at2"/>
<comment type="catalytic activity">
    <reaction evidence="10">
        <text>(R)-2-hydroxyglutarate + A = 2-oxoglutarate + AH2</text>
        <dbReference type="Rhea" id="RHEA:38295"/>
        <dbReference type="ChEBI" id="CHEBI:13193"/>
        <dbReference type="ChEBI" id="CHEBI:15801"/>
        <dbReference type="ChEBI" id="CHEBI:16810"/>
        <dbReference type="ChEBI" id="CHEBI:17499"/>
        <dbReference type="EC" id="1.1.99.39"/>
    </reaction>
    <physiologicalReaction direction="left-to-right" evidence="10">
        <dbReference type="Rhea" id="RHEA:38296"/>
    </physiologicalReaction>
</comment>
<gene>
    <name evidence="15" type="ORF">DVW87_07005</name>
</gene>
<evidence type="ECO:0000256" key="11">
    <source>
        <dbReference type="ARBA" id="ARBA00060924"/>
    </source>
</evidence>
<dbReference type="InterPro" id="IPR017900">
    <property type="entry name" value="4Fe4S_Fe_S_CS"/>
</dbReference>
<evidence type="ECO:0000256" key="5">
    <source>
        <dbReference type="ARBA" id="ARBA00022827"/>
    </source>
</evidence>
<dbReference type="AlphaFoldDB" id="A0A369W5K3"/>
<dbReference type="GO" id="GO:0008720">
    <property type="term" value="F:D-lactate dehydrogenase (NAD+) activity"/>
    <property type="evidence" value="ECO:0007669"/>
    <property type="project" value="TreeGrafter"/>
</dbReference>
<comment type="similarity">
    <text evidence="11">In the N-terminal section; belongs to the FAD-binding oxidoreductase/transferase type 4 family.</text>
</comment>
<evidence type="ECO:0000256" key="7">
    <source>
        <dbReference type="ARBA" id="ARBA00023004"/>
    </source>
</evidence>
<evidence type="ECO:0000256" key="2">
    <source>
        <dbReference type="ARBA" id="ARBA00022485"/>
    </source>
</evidence>
<dbReference type="PROSITE" id="PS51379">
    <property type="entry name" value="4FE4S_FER_2"/>
    <property type="match status" value="1"/>
</dbReference>
<dbReference type="InterPro" id="IPR016164">
    <property type="entry name" value="FAD-linked_Oxase-like_C"/>
</dbReference>
<dbReference type="Pfam" id="PF02913">
    <property type="entry name" value="FAD-oxidase_C"/>
    <property type="match status" value="1"/>
</dbReference>